<dbReference type="AlphaFoldDB" id="M1V6N6"/>
<dbReference type="Gramene" id="CMD007CT">
    <property type="protein sequence ID" value="CMD007CT"/>
    <property type="gene ID" value="CMD007C"/>
</dbReference>
<keyword evidence="3" id="KW-0406">Ion transport</keyword>
<dbReference type="OMA" id="REEFFRM"/>
<dbReference type="Gene3D" id="1.10.287.3240">
    <property type="match status" value="1"/>
</dbReference>
<keyword evidence="2" id="KW-0813">Transport</keyword>
<evidence type="ECO:0000256" key="1">
    <source>
        <dbReference type="ARBA" id="ARBA00005850"/>
    </source>
</evidence>
<comment type="similarity">
    <text evidence="1">Belongs to the V-ATPase D subunit family.</text>
</comment>
<dbReference type="PANTHER" id="PTHR11671">
    <property type="entry name" value="V-TYPE ATP SYNTHASE SUBUNIT D"/>
    <property type="match status" value="1"/>
</dbReference>
<keyword evidence="6" id="KW-1185">Reference proteome</keyword>
<dbReference type="GeneID" id="16992561"/>
<dbReference type="NCBIfam" id="TIGR00309">
    <property type="entry name" value="V_ATPase_subD"/>
    <property type="match status" value="2"/>
</dbReference>
<dbReference type="EMBL" id="AP006486">
    <property type="protein sequence ID" value="BAM79104.1"/>
    <property type="molecule type" value="Genomic_DNA"/>
</dbReference>
<evidence type="ECO:0000256" key="2">
    <source>
        <dbReference type="ARBA" id="ARBA00022448"/>
    </source>
</evidence>
<evidence type="ECO:0000256" key="4">
    <source>
        <dbReference type="SAM" id="Coils"/>
    </source>
</evidence>
<evidence type="ECO:0000313" key="5">
    <source>
        <dbReference type="EMBL" id="BAM79104.1"/>
    </source>
</evidence>
<name>M1V6N6_CYAM1</name>
<sequence>MSQRQVLPVVPSRMTLTQVKARLQGARRGHALLKKKSDALTARFRAILREIVDKKQRAAELLRDASFRFVAVKYVVGDELKHIVQESVERAETRLRVRFDNVAGVSLPCYRCVSGSVSTGPVATSTIATAAAAAAVAVARNDGYAEDMRAAGPVQTGVASVAQYRGLGRGGQQIAACREAYNEALLALVELASLQTSYLILDEAIKVTNRRVNALENVLIPRLENTIAYILSELDEQEREEFFRLKLVQNRKKRELARTQAQELRARERRAAQALRAFDMNSFEQALEPDAANTPSILEQIAGADADLLPI</sequence>
<dbReference type="Pfam" id="PF01813">
    <property type="entry name" value="ATP-synt_D"/>
    <property type="match status" value="1"/>
</dbReference>
<evidence type="ECO:0000256" key="3">
    <source>
        <dbReference type="ARBA" id="ARBA00023065"/>
    </source>
</evidence>
<dbReference type="Proteomes" id="UP000007014">
    <property type="component" value="Chromosome 4"/>
</dbReference>
<dbReference type="OrthoDB" id="7676488at2759"/>
<dbReference type="KEGG" id="cme:CYME_CMD007C"/>
<reference evidence="5 6" key="1">
    <citation type="journal article" date="2004" name="Nature">
        <title>Genome sequence of the ultrasmall unicellular red alga Cyanidioschyzon merolae 10D.</title>
        <authorList>
            <person name="Matsuzaki M."/>
            <person name="Misumi O."/>
            <person name="Shin-i T."/>
            <person name="Maruyama S."/>
            <person name="Takahara M."/>
            <person name="Miyagishima S."/>
            <person name="Mori T."/>
            <person name="Nishida K."/>
            <person name="Yagisawa F."/>
            <person name="Nishida K."/>
            <person name="Yoshida Y."/>
            <person name="Nishimura Y."/>
            <person name="Nakao S."/>
            <person name="Kobayashi T."/>
            <person name="Momoyama Y."/>
            <person name="Higashiyama T."/>
            <person name="Minoda A."/>
            <person name="Sano M."/>
            <person name="Nomoto H."/>
            <person name="Oishi K."/>
            <person name="Hayashi H."/>
            <person name="Ohta F."/>
            <person name="Nishizaka S."/>
            <person name="Haga S."/>
            <person name="Miura S."/>
            <person name="Morishita T."/>
            <person name="Kabeya Y."/>
            <person name="Terasawa K."/>
            <person name="Suzuki Y."/>
            <person name="Ishii Y."/>
            <person name="Asakawa S."/>
            <person name="Takano H."/>
            <person name="Ohta N."/>
            <person name="Kuroiwa H."/>
            <person name="Tanaka K."/>
            <person name="Shimizu N."/>
            <person name="Sugano S."/>
            <person name="Sato N."/>
            <person name="Nozaki H."/>
            <person name="Ogasawara N."/>
            <person name="Kohara Y."/>
            <person name="Kuroiwa T."/>
        </authorList>
    </citation>
    <scope>NUCLEOTIDE SEQUENCE [LARGE SCALE GENOMIC DNA]</scope>
    <source>
        <strain evidence="5 6">10D</strain>
    </source>
</reference>
<reference evidence="5 6" key="2">
    <citation type="journal article" date="2007" name="BMC Biol.">
        <title>A 100%-complete sequence reveals unusually simple genomic features in the hot-spring red alga Cyanidioschyzon merolae.</title>
        <authorList>
            <person name="Nozaki H."/>
            <person name="Takano H."/>
            <person name="Misumi O."/>
            <person name="Terasawa K."/>
            <person name="Matsuzaki M."/>
            <person name="Maruyama S."/>
            <person name="Nishida K."/>
            <person name="Yagisawa F."/>
            <person name="Yoshida Y."/>
            <person name="Fujiwara T."/>
            <person name="Takio S."/>
            <person name="Tamura K."/>
            <person name="Chung S.J."/>
            <person name="Nakamura S."/>
            <person name="Kuroiwa H."/>
            <person name="Tanaka K."/>
            <person name="Sato N."/>
            <person name="Kuroiwa T."/>
        </authorList>
    </citation>
    <scope>NUCLEOTIDE SEQUENCE [LARGE SCALE GENOMIC DNA]</scope>
    <source>
        <strain evidence="5 6">10D</strain>
    </source>
</reference>
<evidence type="ECO:0000313" key="6">
    <source>
        <dbReference type="Proteomes" id="UP000007014"/>
    </source>
</evidence>
<dbReference type="GO" id="GO:0046961">
    <property type="term" value="F:proton-transporting ATPase activity, rotational mechanism"/>
    <property type="evidence" value="ECO:0007669"/>
    <property type="project" value="InterPro"/>
</dbReference>
<organism evidence="5 6">
    <name type="scientific">Cyanidioschyzon merolae (strain NIES-3377 / 10D)</name>
    <name type="common">Unicellular red alga</name>
    <dbReference type="NCBI Taxonomy" id="280699"/>
    <lineage>
        <taxon>Eukaryota</taxon>
        <taxon>Rhodophyta</taxon>
        <taxon>Bangiophyceae</taxon>
        <taxon>Cyanidiales</taxon>
        <taxon>Cyanidiaceae</taxon>
        <taxon>Cyanidioschyzon</taxon>
    </lineage>
</organism>
<dbReference type="InterPro" id="IPR002699">
    <property type="entry name" value="V_ATPase_D"/>
</dbReference>
<gene>
    <name evidence="5" type="ORF">CYME_CMD007C</name>
</gene>
<dbReference type="eggNOG" id="KOG1647">
    <property type="taxonomic scope" value="Eukaryota"/>
</dbReference>
<accession>M1V6N6</accession>
<dbReference type="STRING" id="280699.M1V6N6"/>
<keyword evidence="4" id="KW-0175">Coiled coil</keyword>
<dbReference type="HOGENOM" id="CLU_069688_0_1_1"/>
<dbReference type="RefSeq" id="XP_005535390.1">
    <property type="nucleotide sequence ID" value="XM_005535333.1"/>
</dbReference>
<feature type="coiled-coil region" evidence="4">
    <location>
        <begin position="220"/>
        <end position="267"/>
    </location>
</feature>
<protein>
    <submittedName>
        <fullName evidence="5">V-type ATPase V1 subunit D</fullName>
    </submittedName>
</protein>
<proteinExistence type="inferred from homology"/>